<feature type="compositionally biased region" description="Basic and acidic residues" evidence="13">
    <location>
        <begin position="96"/>
        <end position="112"/>
    </location>
</feature>
<protein>
    <recommendedName>
        <fullName evidence="3 12">Protein-export membrane protein SecG</fullName>
    </recommendedName>
</protein>
<evidence type="ECO:0000256" key="8">
    <source>
        <dbReference type="ARBA" id="ARBA00022989"/>
    </source>
</evidence>
<evidence type="ECO:0000256" key="5">
    <source>
        <dbReference type="ARBA" id="ARBA00022475"/>
    </source>
</evidence>
<keyword evidence="8 12" id="KW-1133">Transmembrane helix</keyword>
<evidence type="ECO:0000313" key="15">
    <source>
        <dbReference type="Proteomes" id="UP001623290"/>
    </source>
</evidence>
<keyword evidence="4 12" id="KW-0813">Transport</keyword>
<keyword evidence="10 12" id="KW-0472">Membrane</keyword>
<evidence type="ECO:0000256" key="2">
    <source>
        <dbReference type="ARBA" id="ARBA00008445"/>
    </source>
</evidence>
<name>A0ABZ1E1F4_9RHOB</name>
<comment type="function">
    <text evidence="11 12">Involved in protein export. Participates in an early event of protein translocation.</text>
</comment>
<evidence type="ECO:0000256" key="7">
    <source>
        <dbReference type="ARBA" id="ARBA00022927"/>
    </source>
</evidence>
<gene>
    <name evidence="14" type="primary">secG</name>
    <name evidence="14" type="ORF">RPE78_01850</name>
</gene>
<dbReference type="Proteomes" id="UP001623290">
    <property type="component" value="Chromosome"/>
</dbReference>
<evidence type="ECO:0000313" key="14">
    <source>
        <dbReference type="EMBL" id="WRY34062.1"/>
    </source>
</evidence>
<comment type="caution">
    <text evidence="12">Lacks conserved residue(s) required for the propagation of feature annotation.</text>
</comment>
<dbReference type="Pfam" id="PF03840">
    <property type="entry name" value="SecG"/>
    <property type="match status" value="1"/>
</dbReference>
<dbReference type="PANTHER" id="PTHR34182:SF1">
    <property type="entry name" value="PROTEIN-EXPORT MEMBRANE PROTEIN SECG"/>
    <property type="match status" value="1"/>
</dbReference>
<dbReference type="InterPro" id="IPR004692">
    <property type="entry name" value="SecG"/>
</dbReference>
<evidence type="ECO:0000256" key="12">
    <source>
        <dbReference type="RuleBase" id="RU365087"/>
    </source>
</evidence>
<feature type="transmembrane region" description="Helical" evidence="12">
    <location>
        <begin position="55"/>
        <end position="75"/>
    </location>
</feature>
<comment type="subcellular location">
    <subcellularLocation>
        <location evidence="1 12">Cell membrane</location>
        <topology evidence="1 12">Multi-pass membrane protein</topology>
    </subcellularLocation>
</comment>
<evidence type="ECO:0000256" key="1">
    <source>
        <dbReference type="ARBA" id="ARBA00004651"/>
    </source>
</evidence>
<keyword evidence="6 12" id="KW-0812">Transmembrane</keyword>
<organism evidence="14 15">
    <name type="scientific">Thioclava litoralis</name>
    <dbReference type="NCBI Taxonomy" id="3076557"/>
    <lineage>
        <taxon>Bacteria</taxon>
        <taxon>Pseudomonadati</taxon>
        <taxon>Pseudomonadota</taxon>
        <taxon>Alphaproteobacteria</taxon>
        <taxon>Rhodobacterales</taxon>
        <taxon>Paracoccaceae</taxon>
        <taxon>Thioclava</taxon>
    </lineage>
</organism>
<keyword evidence="15" id="KW-1185">Reference proteome</keyword>
<evidence type="ECO:0000256" key="6">
    <source>
        <dbReference type="ARBA" id="ARBA00022692"/>
    </source>
</evidence>
<keyword evidence="7 12" id="KW-0653">Protein transport</keyword>
<evidence type="ECO:0000256" key="11">
    <source>
        <dbReference type="ARBA" id="ARBA00025182"/>
    </source>
</evidence>
<evidence type="ECO:0000256" key="3">
    <source>
        <dbReference type="ARBA" id="ARBA00017876"/>
    </source>
</evidence>
<proteinExistence type="inferred from homology"/>
<evidence type="ECO:0000256" key="4">
    <source>
        <dbReference type="ARBA" id="ARBA00022448"/>
    </source>
</evidence>
<dbReference type="PRINTS" id="PR01651">
    <property type="entry name" value="SECGEXPORT"/>
</dbReference>
<evidence type="ECO:0000256" key="9">
    <source>
        <dbReference type="ARBA" id="ARBA00023010"/>
    </source>
</evidence>
<feature type="region of interest" description="Disordered" evidence="13">
    <location>
        <begin position="90"/>
        <end position="136"/>
    </location>
</feature>
<comment type="similarity">
    <text evidence="2 12">Belongs to the SecG family.</text>
</comment>
<dbReference type="PANTHER" id="PTHR34182">
    <property type="entry name" value="PROTEIN-EXPORT MEMBRANE PROTEIN SECG"/>
    <property type="match status" value="1"/>
</dbReference>
<evidence type="ECO:0000256" key="13">
    <source>
        <dbReference type="SAM" id="MobiDB-lite"/>
    </source>
</evidence>
<accession>A0ABZ1E1F4</accession>
<sequence length="136" mass="13415">MQNIILTVHLILALLMIGVVLLQRSEGGGLGMGSSGGGAGGVMTGRQAANALSKATWVLAAGFLCTSVALTVVAARDAGESSVLDRLGAGNFTVSGKDEAKPDAASESKTDDAAIPSVDLTPPAATDSPVTPPAAQ</sequence>
<keyword evidence="9 12" id="KW-0811">Translocation</keyword>
<dbReference type="EMBL" id="CP135443">
    <property type="protein sequence ID" value="WRY34062.1"/>
    <property type="molecule type" value="Genomic_DNA"/>
</dbReference>
<dbReference type="RefSeq" id="WP_339107826.1">
    <property type="nucleotide sequence ID" value="NZ_CP135443.1"/>
</dbReference>
<evidence type="ECO:0000256" key="10">
    <source>
        <dbReference type="ARBA" id="ARBA00023136"/>
    </source>
</evidence>
<reference evidence="14 15" key="1">
    <citation type="submission" date="2023-09" db="EMBL/GenBank/DDBJ databases">
        <title>Thioclava shenzhenensis sp. nov., a multidrug resistant bacteria-antagonizing species isolated from coastal seawater.</title>
        <authorList>
            <person name="Long M."/>
        </authorList>
    </citation>
    <scope>NUCLEOTIDE SEQUENCE [LARGE SCALE GENOMIC DNA]</scope>
    <source>
        <strain evidence="14 15">FTW29</strain>
    </source>
</reference>
<keyword evidence="5 12" id="KW-1003">Cell membrane</keyword>
<dbReference type="NCBIfam" id="TIGR00810">
    <property type="entry name" value="secG"/>
    <property type="match status" value="1"/>
</dbReference>